<gene>
    <name evidence="2" type="ORF">BW730_16935</name>
</gene>
<proteinExistence type="predicted"/>
<feature type="compositionally biased region" description="Polar residues" evidence="1">
    <location>
        <begin position="54"/>
        <end position="63"/>
    </location>
</feature>
<evidence type="ECO:0000313" key="3">
    <source>
        <dbReference type="Proteomes" id="UP000188145"/>
    </source>
</evidence>
<feature type="region of interest" description="Disordered" evidence="1">
    <location>
        <begin position="52"/>
        <end position="80"/>
    </location>
</feature>
<reference evidence="3" key="1">
    <citation type="submission" date="2017-02" db="EMBL/GenBank/DDBJ databases">
        <title>Tessaracoccus aquaemaris sp. nov., isolated from the intestine of a Korean rockfish, Sebastes schlegelii, in a marine aquaculture pond.</title>
        <authorList>
            <person name="Tak E.J."/>
            <person name="Bae J.-W."/>
        </authorList>
    </citation>
    <scope>NUCLEOTIDE SEQUENCE [LARGE SCALE GENOMIC DNA]</scope>
    <source>
        <strain evidence="3">NSG39</strain>
    </source>
</reference>
<sequence length="80" mass="8887">MPPPVKALLAEFRVSQYRYVFERETFSGPVRPYSTGVAAGWGYRAVAALKPRRTQSSPATTARTPLPDTSIDLECARRDT</sequence>
<evidence type="ECO:0000256" key="1">
    <source>
        <dbReference type="SAM" id="MobiDB-lite"/>
    </source>
</evidence>
<dbReference type="STRING" id="1332264.BW730_16935"/>
<evidence type="ECO:0000313" key="2">
    <source>
        <dbReference type="EMBL" id="AQP48931.1"/>
    </source>
</evidence>
<keyword evidence="3" id="KW-1185">Reference proteome</keyword>
<name>A0A1Q2CS45_9ACTN</name>
<dbReference type="Proteomes" id="UP000188145">
    <property type="component" value="Chromosome"/>
</dbReference>
<protein>
    <submittedName>
        <fullName evidence="2">Uncharacterized protein</fullName>
    </submittedName>
</protein>
<organism evidence="2 3">
    <name type="scientific">Tessaracoccus aquimaris</name>
    <dbReference type="NCBI Taxonomy" id="1332264"/>
    <lineage>
        <taxon>Bacteria</taxon>
        <taxon>Bacillati</taxon>
        <taxon>Actinomycetota</taxon>
        <taxon>Actinomycetes</taxon>
        <taxon>Propionibacteriales</taxon>
        <taxon>Propionibacteriaceae</taxon>
        <taxon>Tessaracoccus</taxon>
    </lineage>
</organism>
<dbReference type="AlphaFoldDB" id="A0A1Q2CS45"/>
<accession>A0A1Q2CS45</accession>
<dbReference type="EMBL" id="CP019606">
    <property type="protein sequence ID" value="AQP48931.1"/>
    <property type="molecule type" value="Genomic_DNA"/>
</dbReference>
<dbReference type="KEGG" id="tes:BW730_16935"/>